<dbReference type="Gene3D" id="3.40.50.300">
    <property type="entry name" value="P-loop containing nucleotide triphosphate hydrolases"/>
    <property type="match status" value="1"/>
</dbReference>
<dbReference type="AlphaFoldDB" id="A0A9N9XUY4"/>
<dbReference type="InterPro" id="IPR019591">
    <property type="entry name" value="Mrp/NBP35_ATP-bd"/>
</dbReference>
<proteinExistence type="inferred from homology"/>
<dbReference type="PANTHER" id="PTHR42961:SF2">
    <property type="entry name" value="IRON-SULFUR PROTEIN NUBPL"/>
    <property type="match status" value="1"/>
</dbReference>
<dbReference type="EMBL" id="OU900102">
    <property type="protein sequence ID" value="CAG9865336.1"/>
    <property type="molecule type" value="Genomic_DNA"/>
</dbReference>
<dbReference type="GO" id="GO:0140663">
    <property type="term" value="F:ATP-dependent FeS chaperone activity"/>
    <property type="evidence" value="ECO:0007669"/>
    <property type="project" value="InterPro"/>
</dbReference>
<organism evidence="8 9">
    <name type="scientific">Phyllotreta striolata</name>
    <name type="common">Striped flea beetle</name>
    <name type="synonym">Crioceris striolata</name>
    <dbReference type="NCBI Taxonomy" id="444603"/>
    <lineage>
        <taxon>Eukaryota</taxon>
        <taxon>Metazoa</taxon>
        <taxon>Ecdysozoa</taxon>
        <taxon>Arthropoda</taxon>
        <taxon>Hexapoda</taxon>
        <taxon>Insecta</taxon>
        <taxon>Pterygota</taxon>
        <taxon>Neoptera</taxon>
        <taxon>Endopterygota</taxon>
        <taxon>Coleoptera</taxon>
        <taxon>Polyphaga</taxon>
        <taxon>Cucujiformia</taxon>
        <taxon>Chrysomeloidea</taxon>
        <taxon>Chrysomelidae</taxon>
        <taxon>Galerucinae</taxon>
        <taxon>Alticini</taxon>
        <taxon>Phyllotreta</taxon>
    </lineage>
</organism>
<keyword evidence="5" id="KW-0408">Iron</keyword>
<comment type="similarity">
    <text evidence="7">Belongs to the Mrp/NBP35 ATP-binding proteins family.</text>
</comment>
<dbReference type="Proteomes" id="UP001153712">
    <property type="component" value="Chromosome 9"/>
</dbReference>
<evidence type="ECO:0008006" key="10">
    <source>
        <dbReference type="Google" id="ProtNLM"/>
    </source>
</evidence>
<evidence type="ECO:0000256" key="3">
    <source>
        <dbReference type="ARBA" id="ARBA00022741"/>
    </source>
</evidence>
<dbReference type="GO" id="GO:0032981">
    <property type="term" value="P:mitochondrial respiratory chain complex I assembly"/>
    <property type="evidence" value="ECO:0007669"/>
    <property type="project" value="TreeGrafter"/>
</dbReference>
<name>A0A9N9XUY4_PHYSR</name>
<evidence type="ECO:0000256" key="4">
    <source>
        <dbReference type="ARBA" id="ARBA00022840"/>
    </source>
</evidence>
<accession>A0A9N9XUY4</accession>
<dbReference type="GO" id="GO:0051539">
    <property type="term" value="F:4 iron, 4 sulfur cluster binding"/>
    <property type="evidence" value="ECO:0007669"/>
    <property type="project" value="UniProtKB-KW"/>
</dbReference>
<keyword evidence="4" id="KW-0067">ATP-binding</keyword>
<keyword evidence="3" id="KW-0547">Nucleotide-binding</keyword>
<dbReference type="GO" id="GO:0005524">
    <property type="term" value="F:ATP binding"/>
    <property type="evidence" value="ECO:0007669"/>
    <property type="project" value="UniProtKB-KW"/>
</dbReference>
<evidence type="ECO:0000313" key="9">
    <source>
        <dbReference type="Proteomes" id="UP001153712"/>
    </source>
</evidence>
<dbReference type="FunFam" id="3.40.50.300:FF:001278">
    <property type="entry name" value="Iron-sulfur cluster carrier protein"/>
    <property type="match status" value="1"/>
</dbReference>
<gene>
    <name evidence="8" type="ORF">PHYEVI_LOCUS11572</name>
</gene>
<dbReference type="InterPro" id="IPR033756">
    <property type="entry name" value="YlxH/NBP35"/>
</dbReference>
<dbReference type="CDD" id="cd02037">
    <property type="entry name" value="Mrp_NBP35"/>
    <property type="match status" value="1"/>
</dbReference>
<dbReference type="PANTHER" id="PTHR42961">
    <property type="entry name" value="IRON-SULFUR PROTEIN NUBPL"/>
    <property type="match status" value="1"/>
</dbReference>
<dbReference type="SUPFAM" id="SSF52540">
    <property type="entry name" value="P-loop containing nucleoside triphosphate hydrolases"/>
    <property type="match status" value="1"/>
</dbReference>
<protein>
    <recommendedName>
        <fullName evidence="10">Iron-sulfur protein NUBPL</fullName>
    </recommendedName>
</protein>
<dbReference type="PROSITE" id="PS01215">
    <property type="entry name" value="MRP"/>
    <property type="match status" value="1"/>
</dbReference>
<keyword evidence="9" id="KW-1185">Reference proteome</keyword>
<keyword evidence="2" id="KW-0479">Metal-binding</keyword>
<evidence type="ECO:0000256" key="6">
    <source>
        <dbReference type="ARBA" id="ARBA00023014"/>
    </source>
</evidence>
<keyword evidence="1" id="KW-0004">4Fe-4S</keyword>
<evidence type="ECO:0000256" key="7">
    <source>
        <dbReference type="ARBA" id="ARBA00024036"/>
    </source>
</evidence>
<dbReference type="InterPro" id="IPR000808">
    <property type="entry name" value="Mrp-like_CS"/>
</dbReference>
<sequence>MIRNVRNNRIFNTKCITQYINYSSTDKPKVDLHQRREELMKRGLPKQKPIEGVKNIILICSGKGGVGKSTVSVNLATALKLANPNKEIGLLDTDCFGPSIPLMMNLRSKPYVTDDKKLAPLLNYGVKCMSAGFLVEKDAPIIWRGLRVMQGMETLIRHVSWGSIDYLIVDTPPGTGDTLLSLIQNIPINGVILVTTPQSAALEVTKKGAGIFSIVKIPIIGLVENMAYIDCPSCSTKINVYGKGTEKLAEELQCNLLGTFPLHPVISKSTDEGTPVTVTDTSSDLSKTYQDIARKVTHFIENEKSYVK</sequence>
<dbReference type="GO" id="GO:0016226">
    <property type="term" value="P:iron-sulfur cluster assembly"/>
    <property type="evidence" value="ECO:0007669"/>
    <property type="project" value="InterPro"/>
</dbReference>
<dbReference type="Pfam" id="PF10609">
    <property type="entry name" value="ParA"/>
    <property type="match status" value="1"/>
</dbReference>
<evidence type="ECO:0000313" key="8">
    <source>
        <dbReference type="EMBL" id="CAG9865336.1"/>
    </source>
</evidence>
<dbReference type="OrthoDB" id="1741334at2759"/>
<dbReference type="HAMAP" id="MF_02040">
    <property type="entry name" value="Mrp_NBP35"/>
    <property type="match status" value="1"/>
</dbReference>
<evidence type="ECO:0000256" key="5">
    <source>
        <dbReference type="ARBA" id="ARBA00023004"/>
    </source>
</evidence>
<dbReference type="InterPro" id="IPR044304">
    <property type="entry name" value="NUBPL-like"/>
</dbReference>
<evidence type="ECO:0000256" key="2">
    <source>
        <dbReference type="ARBA" id="ARBA00022723"/>
    </source>
</evidence>
<dbReference type="GO" id="GO:0046872">
    <property type="term" value="F:metal ion binding"/>
    <property type="evidence" value="ECO:0007669"/>
    <property type="project" value="UniProtKB-KW"/>
</dbReference>
<dbReference type="GO" id="GO:0005739">
    <property type="term" value="C:mitochondrion"/>
    <property type="evidence" value="ECO:0007669"/>
    <property type="project" value="TreeGrafter"/>
</dbReference>
<dbReference type="InterPro" id="IPR027417">
    <property type="entry name" value="P-loop_NTPase"/>
</dbReference>
<reference evidence="8" key="1">
    <citation type="submission" date="2022-01" db="EMBL/GenBank/DDBJ databases">
        <authorList>
            <person name="King R."/>
        </authorList>
    </citation>
    <scope>NUCLEOTIDE SEQUENCE</scope>
</reference>
<evidence type="ECO:0000256" key="1">
    <source>
        <dbReference type="ARBA" id="ARBA00022485"/>
    </source>
</evidence>
<keyword evidence="6" id="KW-0411">Iron-sulfur</keyword>